<proteinExistence type="predicted"/>
<accession>A0AAV9ZI44</accession>
<comment type="caution">
    <text evidence="2">The sequence shown here is derived from an EMBL/GenBank/DDBJ whole genome shotgun (WGS) entry which is preliminary data.</text>
</comment>
<protein>
    <submittedName>
        <fullName evidence="2">Uncharacterized protein</fullName>
    </submittedName>
</protein>
<dbReference type="AlphaFoldDB" id="A0AAV9ZI44"/>
<evidence type="ECO:0000313" key="3">
    <source>
        <dbReference type="Proteomes" id="UP001362999"/>
    </source>
</evidence>
<feature type="region of interest" description="Disordered" evidence="1">
    <location>
        <begin position="100"/>
        <end position="138"/>
    </location>
</feature>
<dbReference type="EMBL" id="JAWWNJ010000148">
    <property type="protein sequence ID" value="KAK6981746.1"/>
    <property type="molecule type" value="Genomic_DNA"/>
</dbReference>
<name>A0AAV9ZI44_9AGAR</name>
<reference evidence="2 3" key="1">
    <citation type="journal article" date="2024" name="J Genomics">
        <title>Draft genome sequencing and assembly of Favolaschia claudopus CIRM-BRFM 2984 isolated from oak limbs.</title>
        <authorList>
            <person name="Navarro D."/>
            <person name="Drula E."/>
            <person name="Chaduli D."/>
            <person name="Cazenave R."/>
            <person name="Ahrendt S."/>
            <person name="Wang J."/>
            <person name="Lipzen A."/>
            <person name="Daum C."/>
            <person name="Barry K."/>
            <person name="Grigoriev I.V."/>
            <person name="Favel A."/>
            <person name="Rosso M.N."/>
            <person name="Martin F."/>
        </authorList>
    </citation>
    <scope>NUCLEOTIDE SEQUENCE [LARGE SCALE GENOMIC DNA]</scope>
    <source>
        <strain evidence="2 3">CIRM-BRFM 2984</strain>
    </source>
</reference>
<gene>
    <name evidence="2" type="ORF">R3P38DRAFT_2807943</name>
</gene>
<keyword evidence="3" id="KW-1185">Reference proteome</keyword>
<evidence type="ECO:0000313" key="2">
    <source>
        <dbReference type="EMBL" id="KAK6981746.1"/>
    </source>
</evidence>
<sequence length="138" mass="15162">MTIYAGSLYLLEVHTYTTRDQLNIALFVPCTVQARRNKPPISLTTVKVVQNRSPFGDAEDETRFLALMADLLAHPDVIPDEYGVIEAEWDDEGYPEIEVFRPGTKGNQRQGDVGDSPSHGMVSESCSVGAGAGLRLEH</sequence>
<organism evidence="2 3">
    <name type="scientific">Favolaschia claudopus</name>
    <dbReference type="NCBI Taxonomy" id="2862362"/>
    <lineage>
        <taxon>Eukaryota</taxon>
        <taxon>Fungi</taxon>
        <taxon>Dikarya</taxon>
        <taxon>Basidiomycota</taxon>
        <taxon>Agaricomycotina</taxon>
        <taxon>Agaricomycetes</taxon>
        <taxon>Agaricomycetidae</taxon>
        <taxon>Agaricales</taxon>
        <taxon>Marasmiineae</taxon>
        <taxon>Mycenaceae</taxon>
        <taxon>Favolaschia</taxon>
    </lineage>
</organism>
<dbReference type="Proteomes" id="UP001362999">
    <property type="component" value="Unassembled WGS sequence"/>
</dbReference>
<evidence type="ECO:0000256" key="1">
    <source>
        <dbReference type="SAM" id="MobiDB-lite"/>
    </source>
</evidence>